<dbReference type="EMBL" id="LSRQ01003721">
    <property type="protein sequence ID" value="OAY70899.1"/>
    <property type="molecule type" value="Genomic_DNA"/>
</dbReference>
<evidence type="ECO:0008006" key="3">
    <source>
        <dbReference type="Google" id="ProtNLM"/>
    </source>
</evidence>
<accession>A0A199V1G9</accession>
<evidence type="ECO:0000313" key="2">
    <source>
        <dbReference type="Proteomes" id="UP000092600"/>
    </source>
</evidence>
<dbReference type="AlphaFoldDB" id="A0A199V1G9"/>
<evidence type="ECO:0000313" key="1">
    <source>
        <dbReference type="EMBL" id="OAY70899.1"/>
    </source>
</evidence>
<sequence>MSDKLCFLGVQAEPHFYGRWLDAAQVGRELSQRETLLKMQPKRRYEVLCLQDELYWKVRWLKAGDTNTKFFHIRASCRRNRNYISHLSDGIESLSSPEAIANHLFSFYHSQLGVDFSTRRSIHFHSLYGSESLDLFNLHLPFTMDKVKSAVFSSAPEKAPGPDGIGEVRIHTLQFADDILLFFNGSRKSAAVIKLILDAFFESSGLRINYSKSAIIPIHLTEAQPTDLSTFFGCSTQGF</sequence>
<comment type="caution">
    <text evidence="1">The sequence shown here is derived from an EMBL/GenBank/DDBJ whole genome shotgun (WGS) entry which is preliminary data.</text>
</comment>
<gene>
    <name evidence="1" type="ORF">ACMD2_20650</name>
</gene>
<organism evidence="1 2">
    <name type="scientific">Ananas comosus</name>
    <name type="common">Pineapple</name>
    <name type="synonym">Ananas ananas</name>
    <dbReference type="NCBI Taxonomy" id="4615"/>
    <lineage>
        <taxon>Eukaryota</taxon>
        <taxon>Viridiplantae</taxon>
        <taxon>Streptophyta</taxon>
        <taxon>Embryophyta</taxon>
        <taxon>Tracheophyta</taxon>
        <taxon>Spermatophyta</taxon>
        <taxon>Magnoliopsida</taxon>
        <taxon>Liliopsida</taxon>
        <taxon>Poales</taxon>
        <taxon>Bromeliaceae</taxon>
        <taxon>Bromelioideae</taxon>
        <taxon>Ananas</taxon>
    </lineage>
</organism>
<protein>
    <recommendedName>
        <fullName evidence="3">Reverse transcriptase domain-containing protein</fullName>
    </recommendedName>
</protein>
<reference evidence="1 2" key="1">
    <citation type="journal article" date="2016" name="DNA Res.">
        <title>The draft genome of MD-2 pineapple using hybrid error correction of long reads.</title>
        <authorList>
            <person name="Redwan R.M."/>
            <person name="Saidin A."/>
            <person name="Kumar S.V."/>
        </authorList>
    </citation>
    <scope>NUCLEOTIDE SEQUENCE [LARGE SCALE GENOMIC DNA]</scope>
    <source>
        <strain evidence="2">cv. MD2</strain>
        <tissue evidence="1">Leaf</tissue>
    </source>
</reference>
<name>A0A199V1G9_ANACO</name>
<feature type="non-terminal residue" evidence="1">
    <location>
        <position position="239"/>
    </location>
</feature>
<dbReference type="STRING" id="4615.A0A199V1G9"/>
<proteinExistence type="predicted"/>
<dbReference type="Proteomes" id="UP000092600">
    <property type="component" value="Unassembled WGS sequence"/>
</dbReference>